<dbReference type="EMBL" id="NMUH01001429">
    <property type="protein sequence ID" value="MQL92264.1"/>
    <property type="molecule type" value="Genomic_DNA"/>
</dbReference>
<name>A0A843VFV3_COLES</name>
<evidence type="ECO:0000313" key="2">
    <source>
        <dbReference type="Proteomes" id="UP000652761"/>
    </source>
</evidence>
<sequence length="86" mass="9689">MDSRVTREHHNLDHILTIRFDFSFGCQQAHHSCRPVLLKSGFQNHVGCWNTGAVDRRSLAVDMHASSVDSVDRRSLAVDRQASSVD</sequence>
<accession>A0A843VFV3</accession>
<gene>
    <name evidence="1" type="ORF">Taro_024885</name>
</gene>
<reference evidence="1" key="1">
    <citation type="submission" date="2017-07" db="EMBL/GenBank/DDBJ databases">
        <title>Taro Niue Genome Assembly and Annotation.</title>
        <authorList>
            <person name="Atibalentja N."/>
            <person name="Keating K."/>
            <person name="Fields C.J."/>
        </authorList>
    </citation>
    <scope>NUCLEOTIDE SEQUENCE</scope>
    <source>
        <strain evidence="1">Niue_2</strain>
        <tissue evidence="1">Leaf</tissue>
    </source>
</reference>
<protein>
    <submittedName>
        <fullName evidence="1">Uncharacterized protein</fullName>
    </submittedName>
</protein>
<dbReference type="Proteomes" id="UP000652761">
    <property type="component" value="Unassembled WGS sequence"/>
</dbReference>
<dbReference type="AlphaFoldDB" id="A0A843VFV3"/>
<feature type="non-terminal residue" evidence="1">
    <location>
        <position position="1"/>
    </location>
</feature>
<keyword evidence="2" id="KW-1185">Reference proteome</keyword>
<organism evidence="1 2">
    <name type="scientific">Colocasia esculenta</name>
    <name type="common">Wild taro</name>
    <name type="synonym">Arum esculentum</name>
    <dbReference type="NCBI Taxonomy" id="4460"/>
    <lineage>
        <taxon>Eukaryota</taxon>
        <taxon>Viridiplantae</taxon>
        <taxon>Streptophyta</taxon>
        <taxon>Embryophyta</taxon>
        <taxon>Tracheophyta</taxon>
        <taxon>Spermatophyta</taxon>
        <taxon>Magnoliopsida</taxon>
        <taxon>Liliopsida</taxon>
        <taxon>Araceae</taxon>
        <taxon>Aroideae</taxon>
        <taxon>Colocasieae</taxon>
        <taxon>Colocasia</taxon>
    </lineage>
</organism>
<comment type="caution">
    <text evidence="1">The sequence shown here is derived from an EMBL/GenBank/DDBJ whole genome shotgun (WGS) entry which is preliminary data.</text>
</comment>
<evidence type="ECO:0000313" key="1">
    <source>
        <dbReference type="EMBL" id="MQL92264.1"/>
    </source>
</evidence>
<proteinExistence type="predicted"/>